<evidence type="ECO:0000256" key="4">
    <source>
        <dbReference type="ARBA" id="ARBA00022723"/>
    </source>
</evidence>
<evidence type="ECO:0000313" key="11">
    <source>
        <dbReference type="Proteomes" id="UP000785679"/>
    </source>
</evidence>
<dbReference type="InterPro" id="IPR036951">
    <property type="entry name" value="ArAA_hydroxylase_sf"/>
</dbReference>
<sequence>MLFQRRSISSQVHRCTFPRTLEELQRKVKTCLTNETGLAEEDQECLTDKAYLKRRNLITEISSTYDLVNDKAIPHIEYTQSEAKLWTALYQPLILNTKSHAPSEISSNLETLLKECSLREESIPQLDTISEFHHGWSGWRLRPVGGLLTLQEFLNQLAFKIWPATQYIRHPSGLLYNHEPDFIHEVFGHQAMLMIPECHKVLHKVGLASLGASEGELEQLAAAYWYTFEVGLCLNSKGERKVLGGAVLSSMDETRVAMESERLVGMDIGIITNEKYRQSIQYSGFQPFYVVSPEIGELCSMLDTWLDGFLQRRDFVASYCEESRTIKVADKNFHPSSATMERHQAF</sequence>
<dbReference type="Pfam" id="PF00351">
    <property type="entry name" value="Biopterin_H"/>
    <property type="match status" value="1"/>
</dbReference>
<name>A0A8J8NYI9_HALGN</name>
<dbReference type="EC" id="1.14.16.1" evidence="3"/>
<evidence type="ECO:0000256" key="3">
    <source>
        <dbReference type="ARBA" id="ARBA00011995"/>
    </source>
</evidence>
<protein>
    <recommendedName>
        <fullName evidence="3">phenylalanine 4-monooxygenase</fullName>
        <ecNumber evidence="3">1.14.16.1</ecNumber>
    </recommendedName>
</protein>
<keyword evidence="4 8" id="KW-0479">Metal-binding</keyword>
<dbReference type="PROSITE" id="PS51410">
    <property type="entry name" value="BH4_AAA_HYDROXYL_2"/>
    <property type="match status" value="1"/>
</dbReference>
<evidence type="ECO:0000259" key="9">
    <source>
        <dbReference type="PROSITE" id="PS51410"/>
    </source>
</evidence>
<feature type="binding site" evidence="8">
    <location>
        <position position="184"/>
    </location>
    <ligand>
        <name>Fe cation</name>
        <dbReference type="ChEBI" id="CHEBI:24875"/>
    </ligand>
</feature>
<evidence type="ECO:0000256" key="2">
    <source>
        <dbReference type="ARBA" id="ARBA00009712"/>
    </source>
</evidence>
<evidence type="ECO:0000313" key="10">
    <source>
        <dbReference type="EMBL" id="TNV83742.1"/>
    </source>
</evidence>
<dbReference type="AlphaFoldDB" id="A0A8J8NYI9"/>
<dbReference type="PANTHER" id="PTHR11473:SF24">
    <property type="entry name" value="PHENYLALANINE-4-HYDROXYLASE"/>
    <property type="match status" value="1"/>
</dbReference>
<keyword evidence="5" id="KW-0560">Oxidoreductase</keyword>
<evidence type="ECO:0000256" key="5">
    <source>
        <dbReference type="ARBA" id="ARBA00023002"/>
    </source>
</evidence>
<keyword evidence="11" id="KW-1185">Reference proteome</keyword>
<dbReference type="InterPro" id="IPR001273">
    <property type="entry name" value="ArAA_hydroxylase"/>
</dbReference>
<dbReference type="InterPro" id="IPR019774">
    <property type="entry name" value="Aromatic-AA_hydroxylase_C"/>
</dbReference>
<organism evidence="10 11">
    <name type="scientific">Halteria grandinella</name>
    <dbReference type="NCBI Taxonomy" id="5974"/>
    <lineage>
        <taxon>Eukaryota</taxon>
        <taxon>Sar</taxon>
        <taxon>Alveolata</taxon>
        <taxon>Ciliophora</taxon>
        <taxon>Intramacronucleata</taxon>
        <taxon>Spirotrichea</taxon>
        <taxon>Stichotrichia</taxon>
        <taxon>Sporadotrichida</taxon>
        <taxon>Halteriidae</taxon>
        <taxon>Halteria</taxon>
    </lineage>
</organism>
<comment type="similarity">
    <text evidence="2">Belongs to the biopterin-dependent aromatic amino acid hydroxylase family.</text>
</comment>
<gene>
    <name evidence="10" type="ORF">FGO68_gene13291</name>
</gene>
<dbReference type="Gene3D" id="1.10.800.10">
    <property type="entry name" value="Aromatic amino acid hydroxylase"/>
    <property type="match status" value="1"/>
</dbReference>
<comment type="cofactor">
    <cofactor evidence="1 8">
        <name>Fe(2+)</name>
        <dbReference type="ChEBI" id="CHEBI:29033"/>
    </cofactor>
</comment>
<feature type="binding site" evidence="8">
    <location>
        <position position="229"/>
    </location>
    <ligand>
        <name>Fe cation</name>
        <dbReference type="ChEBI" id="CHEBI:24875"/>
    </ligand>
</feature>
<keyword evidence="7" id="KW-0503">Monooxygenase</keyword>
<evidence type="ECO:0000256" key="6">
    <source>
        <dbReference type="ARBA" id="ARBA00023004"/>
    </source>
</evidence>
<evidence type="ECO:0000256" key="7">
    <source>
        <dbReference type="ARBA" id="ARBA00023033"/>
    </source>
</evidence>
<proteinExistence type="inferred from homology"/>
<dbReference type="GO" id="GO:0004505">
    <property type="term" value="F:phenylalanine 4-monooxygenase activity"/>
    <property type="evidence" value="ECO:0007669"/>
    <property type="project" value="UniProtKB-EC"/>
</dbReference>
<dbReference type="PRINTS" id="PR00372">
    <property type="entry name" value="FYWHYDRXLASE"/>
</dbReference>
<dbReference type="EMBL" id="RRYP01003514">
    <property type="protein sequence ID" value="TNV83742.1"/>
    <property type="molecule type" value="Genomic_DNA"/>
</dbReference>
<dbReference type="Proteomes" id="UP000785679">
    <property type="component" value="Unassembled WGS sequence"/>
</dbReference>
<feature type="domain" description="Biopterin-dependent aromatic amino acid hydroxylase family profile" evidence="9">
    <location>
        <begin position="2"/>
        <end position="346"/>
    </location>
</feature>
<keyword evidence="6 8" id="KW-0408">Iron</keyword>
<dbReference type="OrthoDB" id="983542at2759"/>
<dbReference type="PANTHER" id="PTHR11473">
    <property type="entry name" value="AROMATIC AMINO ACID HYDROXYLASE"/>
    <property type="match status" value="1"/>
</dbReference>
<feature type="binding site" evidence="8">
    <location>
        <position position="189"/>
    </location>
    <ligand>
        <name>Fe cation</name>
        <dbReference type="ChEBI" id="CHEBI:24875"/>
    </ligand>
</feature>
<comment type="caution">
    <text evidence="10">The sequence shown here is derived from an EMBL/GenBank/DDBJ whole genome shotgun (WGS) entry which is preliminary data.</text>
</comment>
<dbReference type="SUPFAM" id="SSF56534">
    <property type="entry name" value="Aromatic aminoacid monoxygenases, catalytic and oligomerization domains"/>
    <property type="match status" value="1"/>
</dbReference>
<accession>A0A8J8NYI9</accession>
<dbReference type="InterPro" id="IPR036329">
    <property type="entry name" value="Aro-AA_hydroxylase_C_sf"/>
</dbReference>
<evidence type="ECO:0000256" key="8">
    <source>
        <dbReference type="PIRSR" id="PIRSR601273-2"/>
    </source>
</evidence>
<reference evidence="10" key="1">
    <citation type="submission" date="2019-06" db="EMBL/GenBank/DDBJ databases">
        <authorList>
            <person name="Zheng W."/>
        </authorList>
    </citation>
    <scope>NUCLEOTIDE SEQUENCE</scope>
    <source>
        <strain evidence="10">QDHG01</strain>
    </source>
</reference>
<dbReference type="GO" id="GO:0005506">
    <property type="term" value="F:iron ion binding"/>
    <property type="evidence" value="ECO:0007669"/>
    <property type="project" value="InterPro"/>
</dbReference>
<evidence type="ECO:0000256" key="1">
    <source>
        <dbReference type="ARBA" id="ARBA00001954"/>
    </source>
</evidence>